<gene>
    <name evidence="7" type="ORF">IWW36_004158</name>
</gene>
<reference evidence="7" key="1">
    <citation type="submission" date="2022-07" db="EMBL/GenBank/DDBJ databases">
        <title>Phylogenomic reconstructions and comparative analyses of Kickxellomycotina fungi.</title>
        <authorList>
            <person name="Reynolds N.K."/>
            <person name="Stajich J.E."/>
            <person name="Barry K."/>
            <person name="Grigoriev I.V."/>
            <person name="Crous P."/>
            <person name="Smith M.E."/>
        </authorList>
    </citation>
    <scope>NUCLEOTIDE SEQUENCE</scope>
    <source>
        <strain evidence="7">NRRL 1566</strain>
    </source>
</reference>
<dbReference type="Gene3D" id="3.20.20.70">
    <property type="entry name" value="Aldolase class I"/>
    <property type="match status" value="1"/>
</dbReference>
<keyword evidence="4" id="KW-0704">Schiff base</keyword>
<dbReference type="InterPro" id="IPR013785">
    <property type="entry name" value="Aldolase_TIM"/>
</dbReference>
<protein>
    <recommendedName>
        <fullName evidence="2">pyridoxal 5'-phosphate synthase (glutamine hydrolyzing)</fullName>
        <ecNumber evidence="2">4.3.3.6</ecNumber>
    </recommendedName>
</protein>
<dbReference type="SUPFAM" id="SSF51366">
    <property type="entry name" value="Ribulose-phoshate binding barrel"/>
    <property type="match status" value="1"/>
</dbReference>
<dbReference type="Proteomes" id="UP001139887">
    <property type="component" value="Unassembled WGS sequence"/>
</dbReference>
<comment type="catalytic activity">
    <reaction evidence="5">
        <text>aldehydo-D-ribose 5-phosphate + D-glyceraldehyde 3-phosphate + L-glutamine = pyridoxal 5'-phosphate + L-glutamate + phosphate + 3 H2O + H(+)</text>
        <dbReference type="Rhea" id="RHEA:31507"/>
        <dbReference type="ChEBI" id="CHEBI:15377"/>
        <dbReference type="ChEBI" id="CHEBI:15378"/>
        <dbReference type="ChEBI" id="CHEBI:29985"/>
        <dbReference type="ChEBI" id="CHEBI:43474"/>
        <dbReference type="ChEBI" id="CHEBI:58273"/>
        <dbReference type="ChEBI" id="CHEBI:58359"/>
        <dbReference type="ChEBI" id="CHEBI:59776"/>
        <dbReference type="ChEBI" id="CHEBI:597326"/>
        <dbReference type="EC" id="4.3.3.6"/>
    </reaction>
</comment>
<dbReference type="OrthoDB" id="1660966at2759"/>
<evidence type="ECO:0000256" key="1">
    <source>
        <dbReference type="ARBA" id="ARBA00004737"/>
    </source>
</evidence>
<comment type="similarity">
    <text evidence="6">Belongs to the PdxS/SNZ family.</text>
</comment>
<dbReference type="GO" id="GO:0042823">
    <property type="term" value="P:pyridoxal phosphate biosynthetic process"/>
    <property type="evidence" value="ECO:0007669"/>
    <property type="project" value="InterPro"/>
</dbReference>
<evidence type="ECO:0000313" key="8">
    <source>
        <dbReference type="Proteomes" id="UP001139887"/>
    </source>
</evidence>
<dbReference type="GO" id="GO:0008615">
    <property type="term" value="P:pyridoxine biosynthetic process"/>
    <property type="evidence" value="ECO:0007669"/>
    <property type="project" value="TreeGrafter"/>
</dbReference>
<sequence length="143" mass="15876">MVRTACKKDEENIPKIHETVKILRTIYEEIETIATKTDDSTIKKIKEYKEAASESLVDQVIKNKKLPVPLLADGGIMKPMDVAMMMRLKADGVVASAQVFRSPDPDRRIRSLVLAAVHHNDAKKLASICEAHELTGPKVANIT</sequence>
<dbReference type="GO" id="GO:0036381">
    <property type="term" value="F:pyridoxal 5'-phosphate synthase (glutamine hydrolysing) activity"/>
    <property type="evidence" value="ECO:0007669"/>
    <property type="project" value="UniProtKB-EC"/>
</dbReference>
<dbReference type="GO" id="GO:0006520">
    <property type="term" value="P:amino acid metabolic process"/>
    <property type="evidence" value="ECO:0007669"/>
    <property type="project" value="TreeGrafter"/>
</dbReference>
<proteinExistence type="inferred from homology"/>
<comment type="caution">
    <text evidence="7">The sequence shown here is derived from an EMBL/GenBank/DDBJ whole genome shotgun (WGS) entry which is preliminary data.</text>
</comment>
<dbReference type="PANTHER" id="PTHR31829:SF0">
    <property type="entry name" value="PYRIDOXAL 5'-PHOSPHATE SYNTHASE SUBUNIT SNZ1-RELATED"/>
    <property type="match status" value="1"/>
</dbReference>
<dbReference type="InterPro" id="IPR001852">
    <property type="entry name" value="PdxS/SNZ"/>
</dbReference>
<organism evidence="7 8">
    <name type="scientific">Coemansia brasiliensis</name>
    <dbReference type="NCBI Taxonomy" id="2650707"/>
    <lineage>
        <taxon>Eukaryota</taxon>
        <taxon>Fungi</taxon>
        <taxon>Fungi incertae sedis</taxon>
        <taxon>Zoopagomycota</taxon>
        <taxon>Kickxellomycotina</taxon>
        <taxon>Kickxellomycetes</taxon>
        <taxon>Kickxellales</taxon>
        <taxon>Kickxellaceae</taxon>
        <taxon>Coemansia</taxon>
    </lineage>
</organism>
<dbReference type="EC" id="4.3.3.6" evidence="2"/>
<dbReference type="InterPro" id="IPR011060">
    <property type="entry name" value="RibuloseP-bd_barrel"/>
</dbReference>
<evidence type="ECO:0000256" key="3">
    <source>
        <dbReference type="ARBA" id="ARBA00022898"/>
    </source>
</evidence>
<keyword evidence="3" id="KW-0663">Pyridoxal phosphate</keyword>
<evidence type="ECO:0000256" key="5">
    <source>
        <dbReference type="ARBA" id="ARBA00047992"/>
    </source>
</evidence>
<accession>A0A9W8IA95</accession>
<evidence type="ECO:0000313" key="7">
    <source>
        <dbReference type="EMBL" id="KAJ2846838.1"/>
    </source>
</evidence>
<evidence type="ECO:0000256" key="2">
    <source>
        <dbReference type="ARBA" id="ARBA00012084"/>
    </source>
</evidence>
<name>A0A9W8IA95_9FUNG</name>
<evidence type="ECO:0000256" key="4">
    <source>
        <dbReference type="ARBA" id="ARBA00023270"/>
    </source>
</evidence>
<comment type="pathway">
    <text evidence="1">Cofactor biosynthesis; pyridoxal 5'-phosphate biosynthesis.</text>
</comment>
<dbReference type="AlphaFoldDB" id="A0A9W8IA95"/>
<dbReference type="PROSITE" id="PS51129">
    <property type="entry name" value="PDXS_SNZ_2"/>
    <property type="match status" value="1"/>
</dbReference>
<keyword evidence="8" id="KW-1185">Reference proteome</keyword>
<dbReference type="PANTHER" id="PTHR31829">
    <property type="entry name" value="PYRIDOXAL 5'-PHOSPHATE SYNTHASE SUBUNIT SNZ1-RELATED"/>
    <property type="match status" value="1"/>
</dbReference>
<dbReference type="EMBL" id="JANBUW010000443">
    <property type="protein sequence ID" value="KAJ2846838.1"/>
    <property type="molecule type" value="Genomic_DNA"/>
</dbReference>
<evidence type="ECO:0000256" key="6">
    <source>
        <dbReference type="PROSITE-ProRule" id="PRU00481"/>
    </source>
</evidence>